<dbReference type="Gene3D" id="1.25.40.390">
    <property type="match status" value="1"/>
</dbReference>
<dbReference type="RefSeq" id="WP_005848976.1">
    <property type="nucleotide sequence ID" value="NZ_AP025232.1"/>
</dbReference>
<comment type="caution">
    <text evidence="9">The sequence shown here is derived from an EMBL/GenBank/DDBJ whole genome shotgun (WGS) entry which is preliminary data.</text>
</comment>
<dbReference type="Pfam" id="PF07980">
    <property type="entry name" value="SusD_RagB"/>
    <property type="match status" value="1"/>
</dbReference>
<dbReference type="Proteomes" id="UP000433382">
    <property type="component" value="Unassembled WGS sequence"/>
</dbReference>
<dbReference type="AlphaFoldDB" id="A0A396EZM8"/>
<dbReference type="GO" id="GO:0009279">
    <property type="term" value="C:cell outer membrane"/>
    <property type="evidence" value="ECO:0007669"/>
    <property type="project" value="UniProtKB-SubCell"/>
</dbReference>
<evidence type="ECO:0000259" key="8">
    <source>
        <dbReference type="Pfam" id="PF14322"/>
    </source>
</evidence>
<dbReference type="InterPro" id="IPR012944">
    <property type="entry name" value="SusD_RagB_dom"/>
</dbReference>
<gene>
    <name evidence="9" type="ORF">GAY01_17165</name>
</gene>
<evidence type="ECO:0000313" key="9">
    <source>
        <dbReference type="EMBL" id="KAB3566160.1"/>
    </source>
</evidence>
<dbReference type="SUPFAM" id="SSF48452">
    <property type="entry name" value="TPR-like"/>
    <property type="match status" value="1"/>
</dbReference>
<evidence type="ECO:0000259" key="7">
    <source>
        <dbReference type="Pfam" id="PF07980"/>
    </source>
</evidence>
<name>A0A396EZM8_PHOVU</name>
<dbReference type="EMBL" id="WCZM01000028">
    <property type="protein sequence ID" value="KAB3566160.1"/>
    <property type="molecule type" value="Genomic_DNA"/>
</dbReference>
<comment type="subcellular location">
    <subcellularLocation>
        <location evidence="1">Cell outer membrane</location>
    </subcellularLocation>
</comment>
<accession>A0A396EZM8</accession>
<evidence type="ECO:0000256" key="1">
    <source>
        <dbReference type="ARBA" id="ARBA00004442"/>
    </source>
</evidence>
<feature type="chain" id="PRO_5030071716" evidence="6">
    <location>
        <begin position="22"/>
        <end position="685"/>
    </location>
</feature>
<evidence type="ECO:0000256" key="5">
    <source>
        <dbReference type="ARBA" id="ARBA00023237"/>
    </source>
</evidence>
<evidence type="ECO:0000256" key="6">
    <source>
        <dbReference type="SAM" id="SignalP"/>
    </source>
</evidence>
<keyword evidence="5" id="KW-0998">Cell outer membrane</keyword>
<protein>
    <submittedName>
        <fullName evidence="9">RagB/SusD family nutrient uptake outer membrane protein</fullName>
    </submittedName>
</protein>
<keyword evidence="4" id="KW-0472">Membrane</keyword>
<evidence type="ECO:0000256" key="2">
    <source>
        <dbReference type="ARBA" id="ARBA00006275"/>
    </source>
</evidence>
<dbReference type="InterPro" id="IPR011990">
    <property type="entry name" value="TPR-like_helical_dom_sf"/>
</dbReference>
<organism evidence="9 10">
    <name type="scientific">Phocaeicola vulgatus</name>
    <name type="common">Bacteroides vulgatus</name>
    <dbReference type="NCBI Taxonomy" id="821"/>
    <lineage>
        <taxon>Bacteria</taxon>
        <taxon>Pseudomonadati</taxon>
        <taxon>Bacteroidota</taxon>
        <taxon>Bacteroidia</taxon>
        <taxon>Bacteroidales</taxon>
        <taxon>Bacteroidaceae</taxon>
        <taxon>Phocaeicola</taxon>
    </lineage>
</organism>
<sequence length="685" mass="77759">MKLNIKNVGACLLLGGTLLTATSCNDLLDLDPVSQITPDSFYKTADQLGAYMINYYGELQNPFSGAMFHGGGYDDGIARSDGNTDIQVVGGGNTQLFVPDKWEVSGGKQLQGWYGTVRAFNYFLKTAEARNEAGEIEGDDKLILNYIGEGYFFRALTYYRMLALYGDLPIVTEVLEDNNEVIVENSKRAPRNEVVRFILSDLDKAIERLYDRDHFKGQRVNKQTAALLKSRVALFEATFEKYHKGSGRVPGDANWPGAKMAYNQGKTFNIEAEIDFFLDEAMKAATLAVGTTELTTNNGVLQPEIGQIEGWNPYFEMFSQPSLKDVPEVLLWKEYNFDLGVKHNAIYRSRIGAQSGYTRPFIESFLMKDGLPIYATGGQYQYKGDKTIDDVKTDRDLRLQLFVWGESTLVFSDPDAGEEQVGGTFDFPNLISLEAQTRMISGYQSRKFYAYDYSQGKSDEQQGTNACPAFRVAEGMLNYLEACYEKNGRLDATAESYWRKIRQRAGVSDDFEKTIAATDLNKESDFGVYSGTQQVDKTLYNIRRERMQELFSEGFRFADLIRWRSFDRLITTKWVPEGVNFWDEMYTHFKTDPNDKDDPRDLLIADGSANANMSMKEMSKYVRPYSISTLETNELLNGYTWREAYYLYPLGITDIRTGSADRDLNNSNLYQNLYWPIQAGGRAEK</sequence>
<dbReference type="Pfam" id="PF14322">
    <property type="entry name" value="SusD-like_3"/>
    <property type="match status" value="1"/>
</dbReference>
<feature type="signal peptide" evidence="6">
    <location>
        <begin position="1"/>
        <end position="21"/>
    </location>
</feature>
<evidence type="ECO:0000256" key="3">
    <source>
        <dbReference type="ARBA" id="ARBA00022729"/>
    </source>
</evidence>
<feature type="domain" description="RagB/SusD" evidence="7">
    <location>
        <begin position="351"/>
        <end position="636"/>
    </location>
</feature>
<evidence type="ECO:0000256" key="4">
    <source>
        <dbReference type="ARBA" id="ARBA00023136"/>
    </source>
</evidence>
<comment type="similarity">
    <text evidence="2">Belongs to the SusD family.</text>
</comment>
<keyword evidence="3 6" id="KW-0732">Signal</keyword>
<dbReference type="PROSITE" id="PS51257">
    <property type="entry name" value="PROKAR_LIPOPROTEIN"/>
    <property type="match status" value="1"/>
</dbReference>
<feature type="domain" description="SusD-like N-terminal" evidence="8">
    <location>
        <begin position="113"/>
        <end position="234"/>
    </location>
</feature>
<proteinExistence type="inferred from homology"/>
<evidence type="ECO:0000313" key="10">
    <source>
        <dbReference type="Proteomes" id="UP000433382"/>
    </source>
</evidence>
<dbReference type="InterPro" id="IPR033985">
    <property type="entry name" value="SusD-like_N"/>
</dbReference>
<reference evidence="9 10" key="1">
    <citation type="journal article" date="2019" name="Nat. Med.">
        <title>A library of human gut bacterial isolates paired with longitudinal multiomics data enables mechanistic microbiome research.</title>
        <authorList>
            <person name="Poyet M."/>
            <person name="Groussin M."/>
            <person name="Gibbons S.M."/>
            <person name="Avila-Pacheco J."/>
            <person name="Jiang X."/>
            <person name="Kearney S.M."/>
            <person name="Perrotta A.R."/>
            <person name="Berdy B."/>
            <person name="Zhao S."/>
            <person name="Lieberman T.D."/>
            <person name="Swanson P.K."/>
            <person name="Smith M."/>
            <person name="Roesemann S."/>
            <person name="Alexander J.E."/>
            <person name="Rich S.A."/>
            <person name="Livny J."/>
            <person name="Vlamakis H."/>
            <person name="Clish C."/>
            <person name="Bullock K."/>
            <person name="Deik A."/>
            <person name="Scott J."/>
            <person name="Pierce K.A."/>
            <person name="Xavier R.J."/>
            <person name="Alm E.J."/>
        </authorList>
    </citation>
    <scope>NUCLEOTIDE SEQUENCE [LARGE SCALE GENOMIC DNA]</scope>
    <source>
        <strain evidence="9 10">BIOML-A73</strain>
    </source>
</reference>